<feature type="compositionally biased region" description="Basic and acidic residues" evidence="1">
    <location>
        <begin position="263"/>
        <end position="279"/>
    </location>
</feature>
<dbReference type="Proteomes" id="UP000812287">
    <property type="component" value="Unassembled WGS sequence"/>
</dbReference>
<accession>A0A9P8AXM6</accession>
<evidence type="ECO:0000313" key="4">
    <source>
        <dbReference type="Proteomes" id="UP000812287"/>
    </source>
</evidence>
<proteinExistence type="predicted"/>
<organism evidence="3 4">
    <name type="scientific">Guyanagaster necrorhizus</name>
    <dbReference type="NCBI Taxonomy" id="856835"/>
    <lineage>
        <taxon>Eukaryota</taxon>
        <taxon>Fungi</taxon>
        <taxon>Dikarya</taxon>
        <taxon>Basidiomycota</taxon>
        <taxon>Agaricomycotina</taxon>
        <taxon>Agaricomycetes</taxon>
        <taxon>Agaricomycetidae</taxon>
        <taxon>Agaricales</taxon>
        <taxon>Marasmiineae</taxon>
        <taxon>Physalacriaceae</taxon>
        <taxon>Guyanagaster</taxon>
    </lineage>
</organism>
<keyword evidence="2" id="KW-1133">Transmembrane helix</keyword>
<reference evidence="3" key="1">
    <citation type="submission" date="2020-11" db="EMBL/GenBank/DDBJ databases">
        <title>Adaptations for nitrogen fixation in a non-lichenized fungal sporocarp promotes dispersal by wood-feeding termites.</title>
        <authorList>
            <consortium name="DOE Joint Genome Institute"/>
            <person name="Koch R.A."/>
            <person name="Yoon G."/>
            <person name="Arayal U."/>
            <person name="Lail K."/>
            <person name="Amirebrahimi M."/>
            <person name="Labutti K."/>
            <person name="Lipzen A."/>
            <person name="Riley R."/>
            <person name="Barry K."/>
            <person name="Henrissat B."/>
            <person name="Grigoriev I.V."/>
            <person name="Herr J.R."/>
            <person name="Aime M.C."/>
        </authorList>
    </citation>
    <scope>NUCLEOTIDE SEQUENCE</scope>
    <source>
        <strain evidence="3">MCA 3950</strain>
    </source>
</reference>
<sequence>MNKSWSIGWQAMVIIIILLYVMTTFNISTNWLYLHSTFVNEQNFWTKSLSYIHATSGNLTVGTDTTGTLCTILTDTAMIWCCWVVWGQRWLTVVLPTLFLVCAIGESGGGLRAYHHVIEVLVESLALYSISLILYLASFTQNGMTLFYFDILAGITRGISPTLLVGHVVAGEAHPNESWQGSVMSGSLHFGTHSGSQSSQEDSITSDDLEAPQEIDDNYVHHTLVDSQKSGTIHEDDPEAQQFHTLRESQEDTGIGTTIPEKAQLEKPEDSHHGDEKVICGDGLEAQGKELTGSKEYVPGDGSKAKWKRDDKEEECLYTC</sequence>
<keyword evidence="4" id="KW-1185">Reference proteome</keyword>
<evidence type="ECO:0000313" key="3">
    <source>
        <dbReference type="EMBL" id="KAG7451954.1"/>
    </source>
</evidence>
<keyword evidence="2" id="KW-0812">Transmembrane</keyword>
<feature type="transmembrane region" description="Helical" evidence="2">
    <location>
        <begin position="12"/>
        <end position="34"/>
    </location>
</feature>
<name>A0A9P8AXM6_9AGAR</name>
<feature type="transmembrane region" description="Helical" evidence="2">
    <location>
        <begin position="126"/>
        <end position="149"/>
    </location>
</feature>
<dbReference type="GeneID" id="66100627"/>
<keyword evidence="2" id="KW-0472">Membrane</keyword>
<dbReference type="EMBL" id="MU250524">
    <property type="protein sequence ID" value="KAG7451954.1"/>
    <property type="molecule type" value="Genomic_DNA"/>
</dbReference>
<feature type="region of interest" description="Disordered" evidence="1">
    <location>
        <begin position="190"/>
        <end position="209"/>
    </location>
</feature>
<protein>
    <submittedName>
        <fullName evidence="3">Uncharacterized protein</fullName>
    </submittedName>
</protein>
<dbReference type="AlphaFoldDB" id="A0A9P8AXM6"/>
<dbReference type="OrthoDB" id="3038148at2759"/>
<dbReference type="RefSeq" id="XP_043045454.1">
    <property type="nucleotide sequence ID" value="XM_043178339.1"/>
</dbReference>
<feature type="transmembrane region" description="Helical" evidence="2">
    <location>
        <begin position="93"/>
        <end position="114"/>
    </location>
</feature>
<feature type="compositionally biased region" description="Polar residues" evidence="1">
    <location>
        <begin position="193"/>
        <end position="203"/>
    </location>
</feature>
<evidence type="ECO:0000256" key="1">
    <source>
        <dbReference type="SAM" id="MobiDB-lite"/>
    </source>
</evidence>
<evidence type="ECO:0000256" key="2">
    <source>
        <dbReference type="SAM" id="Phobius"/>
    </source>
</evidence>
<feature type="region of interest" description="Disordered" evidence="1">
    <location>
        <begin position="263"/>
        <end position="306"/>
    </location>
</feature>
<comment type="caution">
    <text evidence="3">The sequence shown here is derived from an EMBL/GenBank/DDBJ whole genome shotgun (WGS) entry which is preliminary data.</text>
</comment>
<gene>
    <name evidence="3" type="ORF">BT62DRAFT_1031428</name>
</gene>